<dbReference type="GO" id="GO:0016020">
    <property type="term" value="C:membrane"/>
    <property type="evidence" value="ECO:0007669"/>
    <property type="project" value="InterPro"/>
</dbReference>
<evidence type="ECO:0008006" key="7">
    <source>
        <dbReference type="Google" id="ProtNLM"/>
    </source>
</evidence>
<evidence type="ECO:0000256" key="2">
    <source>
        <dbReference type="ARBA" id="ARBA00022989"/>
    </source>
</evidence>
<organism evidence="5 6">
    <name type="scientific">Eleusine coracana subsp. coracana</name>
    <dbReference type="NCBI Taxonomy" id="191504"/>
    <lineage>
        <taxon>Eukaryota</taxon>
        <taxon>Viridiplantae</taxon>
        <taxon>Streptophyta</taxon>
        <taxon>Embryophyta</taxon>
        <taxon>Tracheophyta</taxon>
        <taxon>Spermatophyta</taxon>
        <taxon>Magnoliopsida</taxon>
        <taxon>Liliopsida</taxon>
        <taxon>Poales</taxon>
        <taxon>Poaceae</taxon>
        <taxon>PACMAD clade</taxon>
        <taxon>Chloridoideae</taxon>
        <taxon>Cynodonteae</taxon>
        <taxon>Eleusininae</taxon>
        <taxon>Eleusine</taxon>
    </lineage>
</organism>
<evidence type="ECO:0000256" key="1">
    <source>
        <dbReference type="ARBA" id="ARBA00022692"/>
    </source>
</evidence>
<protein>
    <recommendedName>
        <fullName evidence="7">WAT1-related protein</fullName>
    </recommendedName>
</protein>
<evidence type="ECO:0000313" key="6">
    <source>
        <dbReference type="Proteomes" id="UP001054889"/>
    </source>
</evidence>
<dbReference type="GO" id="GO:0022857">
    <property type="term" value="F:transmembrane transporter activity"/>
    <property type="evidence" value="ECO:0007669"/>
    <property type="project" value="InterPro"/>
</dbReference>
<comment type="caution">
    <text evidence="5">The sequence shown here is derived from an EMBL/GenBank/DDBJ whole genome shotgun (WGS) entry which is preliminary data.</text>
</comment>
<reference evidence="5" key="1">
    <citation type="journal article" date="2018" name="DNA Res.">
        <title>Multiple hybrid de novo genome assembly of finger millet, an orphan allotetraploid crop.</title>
        <authorList>
            <person name="Hatakeyama M."/>
            <person name="Aluri S."/>
            <person name="Balachadran M.T."/>
            <person name="Sivarajan S.R."/>
            <person name="Patrignani A."/>
            <person name="Gruter S."/>
            <person name="Poveda L."/>
            <person name="Shimizu-Inatsugi R."/>
            <person name="Baeten J."/>
            <person name="Francoijs K.J."/>
            <person name="Nataraja K.N."/>
            <person name="Reddy Y.A.N."/>
            <person name="Phadnis S."/>
            <person name="Ravikumar R.L."/>
            <person name="Schlapbach R."/>
            <person name="Sreeman S.M."/>
            <person name="Shimizu K.K."/>
        </authorList>
    </citation>
    <scope>NUCLEOTIDE SEQUENCE</scope>
</reference>
<dbReference type="PANTHER" id="PTHR31218">
    <property type="entry name" value="WAT1-RELATED PROTEIN"/>
    <property type="match status" value="1"/>
</dbReference>
<dbReference type="AlphaFoldDB" id="A0AAV5CKL9"/>
<sequence length="66" mass="7176">MAGGIRRVLEEYKPCAAMVATQCIFVAMTLWVKVTFGQGMSPVVFVVYRQAVATLVLAPIAVMANR</sequence>
<evidence type="ECO:0000313" key="5">
    <source>
        <dbReference type="EMBL" id="GJM98760.1"/>
    </source>
</evidence>
<evidence type="ECO:0000256" key="3">
    <source>
        <dbReference type="ARBA" id="ARBA00023136"/>
    </source>
</evidence>
<evidence type="ECO:0000256" key="4">
    <source>
        <dbReference type="SAM" id="Phobius"/>
    </source>
</evidence>
<keyword evidence="2 4" id="KW-1133">Transmembrane helix</keyword>
<accession>A0AAV5CKL9</accession>
<reference evidence="5" key="2">
    <citation type="submission" date="2021-12" db="EMBL/GenBank/DDBJ databases">
        <title>Resequencing data analysis of finger millet.</title>
        <authorList>
            <person name="Hatakeyama M."/>
            <person name="Aluri S."/>
            <person name="Balachadran M.T."/>
            <person name="Sivarajan S.R."/>
            <person name="Poveda L."/>
            <person name="Shimizu-Inatsugi R."/>
            <person name="Schlapbach R."/>
            <person name="Sreeman S.M."/>
            <person name="Shimizu K.K."/>
        </authorList>
    </citation>
    <scope>NUCLEOTIDE SEQUENCE</scope>
</reference>
<keyword evidence="3 4" id="KW-0472">Membrane</keyword>
<feature type="transmembrane region" description="Helical" evidence="4">
    <location>
        <begin position="43"/>
        <end position="64"/>
    </location>
</feature>
<proteinExistence type="predicted"/>
<keyword evidence="1 4" id="KW-0812">Transmembrane</keyword>
<dbReference type="InterPro" id="IPR030184">
    <property type="entry name" value="WAT1-related"/>
</dbReference>
<name>A0AAV5CKL9_ELECO</name>
<gene>
    <name evidence="5" type="primary">ga15797</name>
    <name evidence="5" type="ORF">PR202_ga15797</name>
</gene>
<keyword evidence="6" id="KW-1185">Reference proteome</keyword>
<feature type="transmembrane region" description="Helical" evidence="4">
    <location>
        <begin position="12"/>
        <end position="31"/>
    </location>
</feature>
<dbReference type="EMBL" id="BQKI01000007">
    <property type="protein sequence ID" value="GJM98760.1"/>
    <property type="molecule type" value="Genomic_DNA"/>
</dbReference>
<dbReference type="Proteomes" id="UP001054889">
    <property type="component" value="Unassembled WGS sequence"/>
</dbReference>